<accession>L7EWV9</accession>
<keyword evidence="2" id="KW-1133">Transmembrane helix</keyword>
<proteinExistence type="predicted"/>
<evidence type="ECO:0000313" key="4">
    <source>
        <dbReference type="Proteomes" id="UP000010931"/>
    </source>
</evidence>
<evidence type="ECO:0000256" key="2">
    <source>
        <dbReference type="SAM" id="Phobius"/>
    </source>
</evidence>
<feature type="transmembrane region" description="Helical" evidence="2">
    <location>
        <begin position="147"/>
        <end position="166"/>
    </location>
</feature>
<keyword evidence="4" id="KW-1185">Reference proteome</keyword>
<dbReference type="Pfam" id="PF10935">
    <property type="entry name" value="DUF2637"/>
    <property type="match status" value="1"/>
</dbReference>
<organism evidence="3 4">
    <name type="scientific">Streptomyces turgidiscabies (strain Car8)</name>
    <dbReference type="NCBI Taxonomy" id="698760"/>
    <lineage>
        <taxon>Bacteria</taxon>
        <taxon>Bacillati</taxon>
        <taxon>Actinomycetota</taxon>
        <taxon>Actinomycetes</taxon>
        <taxon>Kitasatosporales</taxon>
        <taxon>Streptomycetaceae</taxon>
        <taxon>Streptomyces</taxon>
    </lineage>
</organism>
<comment type="caution">
    <text evidence="3">The sequence shown here is derived from an EMBL/GenBank/DDBJ whole genome shotgun (WGS) entry which is preliminary data.</text>
</comment>
<feature type="compositionally biased region" description="Low complexity" evidence="1">
    <location>
        <begin position="264"/>
        <end position="280"/>
    </location>
</feature>
<feature type="transmembrane region" description="Helical" evidence="2">
    <location>
        <begin position="115"/>
        <end position="141"/>
    </location>
</feature>
<reference evidence="3 4" key="1">
    <citation type="journal article" date="2011" name="Plasmid">
        <title>Streptomyces turgidiscabies Car8 contains a modular pathogenicity island that shares virulence genes with other actinobacterial plant pathogens.</title>
        <authorList>
            <person name="Huguet-Tapia J.C."/>
            <person name="Badger J.H."/>
            <person name="Loria R."/>
            <person name="Pettis G.S."/>
        </authorList>
    </citation>
    <scope>NUCLEOTIDE SEQUENCE [LARGE SCALE GENOMIC DNA]</scope>
    <source>
        <strain evidence="3 4">Car8</strain>
    </source>
</reference>
<gene>
    <name evidence="3" type="ORF">STRTUCAR8_04698</name>
</gene>
<evidence type="ECO:0000313" key="3">
    <source>
        <dbReference type="EMBL" id="ELP63903.1"/>
    </source>
</evidence>
<dbReference type="EMBL" id="AEJB01000494">
    <property type="protein sequence ID" value="ELP63903.1"/>
    <property type="molecule type" value="Genomic_DNA"/>
</dbReference>
<dbReference type="Proteomes" id="UP000010931">
    <property type="component" value="Unassembled WGS sequence"/>
</dbReference>
<dbReference type="AlphaFoldDB" id="L7EWV9"/>
<evidence type="ECO:0000256" key="1">
    <source>
        <dbReference type="SAM" id="MobiDB-lite"/>
    </source>
</evidence>
<feature type="transmembrane region" description="Helical" evidence="2">
    <location>
        <begin position="186"/>
        <end position="209"/>
    </location>
</feature>
<keyword evidence="2" id="KW-0812">Transmembrane</keyword>
<evidence type="ECO:0008006" key="5">
    <source>
        <dbReference type="Google" id="ProtNLM"/>
    </source>
</evidence>
<protein>
    <recommendedName>
        <fullName evidence="5">DUF2637 domain-containing protein</fullName>
    </recommendedName>
</protein>
<keyword evidence="2" id="KW-0472">Membrane</keyword>
<sequence length="343" mass="36733">MRPDPTCLVALVPAQVSAGTSDKPATSRLDITTPLVPALTRHATSGTRHHTSRRRPLPAPTAAAQPHLEYLRLAFPTVTAHSAIRVGIALLAAFAFALSYDALRQMAVAIHIRGLLTYAFPLVIDGFIAIGVTALLMLGNAPRLSRAYVWVLVGLATATSIWANALHAVRLNQQTRASDGLRLDDVTVGVLSAIPPLALAGAVHFYIVIRRQPAPHPQEANTGNRQEAPAHRHNGRDSVQPPTPVEDHPGMFAAPSPDSDDEVPAQTAPTPRRTGRPPNASLEELLAMARPVVERMGEVDRDAIAEEIRDVHRRKVSNGRLTKVTALLAEEHEAASASLLPSA</sequence>
<dbReference type="PATRIC" id="fig|698760.3.peg.7213"/>
<dbReference type="STRING" id="85558.T45_06666"/>
<feature type="region of interest" description="Disordered" evidence="1">
    <location>
        <begin position="215"/>
        <end position="280"/>
    </location>
</feature>
<feature type="transmembrane region" description="Helical" evidence="2">
    <location>
        <begin position="83"/>
        <end position="103"/>
    </location>
</feature>
<dbReference type="InterPro" id="IPR021235">
    <property type="entry name" value="DUF2637"/>
</dbReference>
<name>L7EWV9_STRT8</name>